<feature type="transmembrane region" description="Helical" evidence="6">
    <location>
        <begin position="12"/>
        <end position="35"/>
    </location>
</feature>
<dbReference type="NCBIfam" id="TIGR02900">
    <property type="entry name" value="spore_V_B"/>
    <property type="match status" value="1"/>
</dbReference>
<evidence type="ECO:0000256" key="1">
    <source>
        <dbReference type="ARBA" id="ARBA00004651"/>
    </source>
</evidence>
<dbReference type="CDD" id="cd13124">
    <property type="entry name" value="MATE_SpoVB_like"/>
    <property type="match status" value="1"/>
</dbReference>
<feature type="transmembrane region" description="Helical" evidence="6">
    <location>
        <begin position="41"/>
        <end position="63"/>
    </location>
</feature>
<feature type="transmembrane region" description="Helical" evidence="6">
    <location>
        <begin position="278"/>
        <end position="302"/>
    </location>
</feature>
<gene>
    <name evidence="7" type="ORF">LQ50_01535</name>
</gene>
<evidence type="ECO:0000256" key="4">
    <source>
        <dbReference type="ARBA" id="ARBA00022989"/>
    </source>
</evidence>
<dbReference type="PANTHER" id="PTHR30250">
    <property type="entry name" value="PST FAMILY PREDICTED COLANIC ACID TRANSPORTER"/>
    <property type="match status" value="1"/>
</dbReference>
<feature type="transmembrane region" description="Helical" evidence="6">
    <location>
        <begin position="348"/>
        <end position="371"/>
    </location>
</feature>
<dbReference type="Proteomes" id="UP000030832">
    <property type="component" value="Unassembled WGS sequence"/>
</dbReference>
<evidence type="ECO:0000313" key="7">
    <source>
        <dbReference type="EMBL" id="KHF41998.1"/>
    </source>
</evidence>
<feature type="transmembrane region" description="Helical" evidence="6">
    <location>
        <begin position="477"/>
        <end position="501"/>
    </location>
</feature>
<dbReference type="GO" id="GO:0005886">
    <property type="term" value="C:plasma membrane"/>
    <property type="evidence" value="ECO:0007669"/>
    <property type="project" value="UniProtKB-SubCell"/>
</dbReference>
<sequence length="525" mass="57088">MTKQTFLKGALILIIAGLITRFLGFVNKIVVARIMGAEGVGLYQMAVPTLLLVITLTQLGLPVAISKLVAEAEANQDRQRIKKILVVSLTITSILSIVFTIAMIAFAPFVANTLLTDARAYYPLIAISPIVPIVALSSVMRGYFQGRQNMKPTAYSQVIEQMVRITLVAVMTSAFLPMGVEYAAAGAMASVVIGELASLIYMILMFKRNKRFPVRRNFFTYAKEGKQTFRDLMAISLPATGSRLIGSISLFFEPIIVAQSLALAGVATVMATRQYGELAGFVIPVLMLPTFITYSLSVSLVPAISEAAAKKHYKTIHHRLNQALRLALLSGGISAVVLYVFAESIMSLMFGAPTVATYLKLMAPFSIFLYFQGPLQATLQALNLAKAAMMNSLFGAVIKMAAIFVLASRPELGIMGAALAVVIGFVLVTLLHFASVAKTISFTIETKMVIKSIILIIGSAWIGFFFAKYAFTSLSQLWQTVLAISLTSLFYCIFMILLGLIKQEEALRLPIIGKWLGSIIQKTQS</sequence>
<dbReference type="InterPro" id="IPR002797">
    <property type="entry name" value="Polysacc_synth"/>
</dbReference>
<evidence type="ECO:0000256" key="2">
    <source>
        <dbReference type="ARBA" id="ARBA00022475"/>
    </source>
</evidence>
<dbReference type="EMBL" id="JRJU01000001">
    <property type="protein sequence ID" value="KHF41998.1"/>
    <property type="molecule type" value="Genomic_DNA"/>
</dbReference>
<dbReference type="OrthoDB" id="9775950at2"/>
<dbReference type="InterPro" id="IPR050833">
    <property type="entry name" value="Poly_Biosynth_Transport"/>
</dbReference>
<feature type="transmembrane region" description="Helical" evidence="6">
    <location>
        <begin position="186"/>
        <end position="206"/>
    </location>
</feature>
<feature type="transmembrane region" description="Helical" evidence="6">
    <location>
        <begin position="250"/>
        <end position="272"/>
    </location>
</feature>
<accession>A0A0B0IHC7</accession>
<feature type="transmembrane region" description="Helical" evidence="6">
    <location>
        <begin position="323"/>
        <end position="342"/>
    </location>
</feature>
<dbReference type="Pfam" id="PF01943">
    <property type="entry name" value="Polysacc_synt"/>
    <property type="match status" value="1"/>
</dbReference>
<evidence type="ECO:0000256" key="6">
    <source>
        <dbReference type="SAM" id="Phobius"/>
    </source>
</evidence>
<keyword evidence="4 6" id="KW-1133">Transmembrane helix</keyword>
<dbReference type="PANTHER" id="PTHR30250:SF24">
    <property type="entry name" value="STAGE V SPORULATION PROTEIN B"/>
    <property type="match status" value="1"/>
</dbReference>
<evidence type="ECO:0000313" key="8">
    <source>
        <dbReference type="Proteomes" id="UP000030832"/>
    </source>
</evidence>
<dbReference type="PIRSF" id="PIRSF038958">
    <property type="entry name" value="PG_synth_SpoVB"/>
    <property type="match status" value="1"/>
</dbReference>
<feature type="transmembrane region" description="Helical" evidence="6">
    <location>
        <begin position="449"/>
        <end position="471"/>
    </location>
</feature>
<feature type="transmembrane region" description="Helical" evidence="6">
    <location>
        <begin position="161"/>
        <end position="180"/>
    </location>
</feature>
<feature type="transmembrane region" description="Helical" evidence="6">
    <location>
        <begin position="121"/>
        <end position="140"/>
    </location>
</feature>
<feature type="transmembrane region" description="Helical" evidence="6">
    <location>
        <begin position="412"/>
        <end position="437"/>
    </location>
</feature>
<dbReference type="AlphaFoldDB" id="A0A0B0IHC7"/>
<comment type="caution">
    <text evidence="7">The sequence shown here is derived from an EMBL/GenBank/DDBJ whole genome shotgun (WGS) entry which is preliminary data.</text>
</comment>
<dbReference type="InterPro" id="IPR024923">
    <property type="entry name" value="PG_synth_SpoVB"/>
</dbReference>
<evidence type="ECO:0000256" key="5">
    <source>
        <dbReference type="ARBA" id="ARBA00023136"/>
    </source>
</evidence>
<proteinExistence type="predicted"/>
<dbReference type="InterPro" id="IPR014249">
    <property type="entry name" value="Spore_V_B"/>
</dbReference>
<keyword evidence="2" id="KW-1003">Cell membrane</keyword>
<reference evidence="7 8" key="1">
    <citation type="submission" date="2014-09" db="EMBL/GenBank/DDBJ databases">
        <title>Genome sequencing and annotation of Bacillus Okhensis strain Kh10-101T.</title>
        <authorList>
            <person name="Prakash J.S."/>
        </authorList>
    </citation>
    <scope>NUCLEOTIDE SEQUENCE [LARGE SCALE GENOMIC DNA]</scope>
    <source>
        <strain evidence="8">Kh10-101T</strain>
    </source>
</reference>
<dbReference type="RefSeq" id="WP_034625222.1">
    <property type="nucleotide sequence ID" value="NZ_JRJU01000001.1"/>
</dbReference>
<evidence type="ECO:0000256" key="3">
    <source>
        <dbReference type="ARBA" id="ARBA00022692"/>
    </source>
</evidence>
<keyword evidence="5 6" id="KW-0472">Membrane</keyword>
<feature type="transmembrane region" description="Helical" evidence="6">
    <location>
        <begin position="383"/>
        <end position="406"/>
    </location>
</feature>
<keyword evidence="3 6" id="KW-0812">Transmembrane</keyword>
<dbReference type="eggNOG" id="COG2244">
    <property type="taxonomic scope" value="Bacteria"/>
</dbReference>
<feature type="transmembrane region" description="Helical" evidence="6">
    <location>
        <begin position="84"/>
        <end position="109"/>
    </location>
</feature>
<keyword evidence="8" id="KW-1185">Reference proteome</keyword>
<dbReference type="STRING" id="333138.LQ50_01535"/>
<organism evidence="7 8">
    <name type="scientific">Halalkalibacter okhensis</name>
    <dbReference type="NCBI Taxonomy" id="333138"/>
    <lineage>
        <taxon>Bacteria</taxon>
        <taxon>Bacillati</taxon>
        <taxon>Bacillota</taxon>
        <taxon>Bacilli</taxon>
        <taxon>Bacillales</taxon>
        <taxon>Bacillaceae</taxon>
        <taxon>Halalkalibacter</taxon>
    </lineage>
</organism>
<comment type="subcellular location">
    <subcellularLocation>
        <location evidence="1">Cell membrane</location>
        <topology evidence="1">Multi-pass membrane protein</topology>
    </subcellularLocation>
</comment>
<protein>
    <submittedName>
        <fullName evidence="7">Stage V sporulation protein B</fullName>
    </submittedName>
</protein>
<name>A0A0B0IHC7_9BACI</name>